<dbReference type="PANTHER" id="PTHR46889">
    <property type="entry name" value="TRANSPOSASE INSF FOR INSERTION SEQUENCE IS3B-RELATED"/>
    <property type="match status" value="1"/>
</dbReference>
<dbReference type="Pfam" id="PF13333">
    <property type="entry name" value="rve_2"/>
    <property type="match status" value="1"/>
</dbReference>
<sequence length="345" mass="40063">MALRAPRKARRQFYRPWKTQAYSRGSRDSQAKETAPRCGDGKGYLKKGHQHLLQGRREIYRFITSQSSRFPVDKMCEVFQVSRSGYYDSLKGTVSKRAKENQELLSLIKEEHKKSKQRYGSPRISEALKAKEVKVSRPRVARLMKQAQIKARMVKSFRVCTDSKHSFAVSENLLNRNFSPMTTGQAWVSDITYIRTLAGWLYLTVVLDLADRKVIGWALSETMRAKHTTVAALKMAVRNRPVAQDLIFHSDRGVQYACDEFRKELQVYPLIRQSMSRRANCWDNAVAESFFKSLKTEGVYGSRFENQRAAAVEIFEYIEIFYNRERLHSSLGYRTPKQMEEMLNI</sequence>
<dbReference type="GO" id="GO:0003676">
    <property type="term" value="F:nucleic acid binding"/>
    <property type="evidence" value="ECO:0007669"/>
    <property type="project" value="InterPro"/>
</dbReference>
<evidence type="ECO:0000256" key="1">
    <source>
        <dbReference type="SAM" id="MobiDB-lite"/>
    </source>
</evidence>
<accession>A0A3D8KZA0</accession>
<dbReference type="PROSITE" id="PS50994">
    <property type="entry name" value="INTEGRASE"/>
    <property type="match status" value="1"/>
</dbReference>
<evidence type="ECO:0000313" key="4">
    <source>
        <dbReference type="Proteomes" id="UP000256708"/>
    </source>
</evidence>
<organism evidence="3 4">
    <name type="scientific">Pontibacter diazotrophicus</name>
    <dbReference type="NCBI Taxonomy" id="1400979"/>
    <lineage>
        <taxon>Bacteria</taxon>
        <taxon>Pseudomonadati</taxon>
        <taxon>Bacteroidota</taxon>
        <taxon>Cytophagia</taxon>
        <taxon>Cytophagales</taxon>
        <taxon>Hymenobacteraceae</taxon>
        <taxon>Pontibacter</taxon>
    </lineage>
</organism>
<dbReference type="InterPro" id="IPR012337">
    <property type="entry name" value="RNaseH-like_sf"/>
</dbReference>
<comment type="caution">
    <text evidence="3">The sequence shown here is derived from an EMBL/GenBank/DDBJ whole genome shotgun (WGS) entry which is preliminary data.</text>
</comment>
<dbReference type="InterPro" id="IPR036397">
    <property type="entry name" value="RNaseH_sf"/>
</dbReference>
<feature type="domain" description="Integrase catalytic" evidence="2">
    <location>
        <begin position="176"/>
        <end position="344"/>
    </location>
</feature>
<dbReference type="Pfam" id="PF00665">
    <property type="entry name" value="rve"/>
    <property type="match status" value="1"/>
</dbReference>
<gene>
    <name evidence="3" type="ORF">DXT99_26760</name>
</gene>
<dbReference type="InterPro" id="IPR048020">
    <property type="entry name" value="Transpos_IS3"/>
</dbReference>
<dbReference type="EMBL" id="QRGR01000079">
    <property type="protein sequence ID" value="RDV10092.1"/>
    <property type="molecule type" value="Genomic_DNA"/>
</dbReference>
<keyword evidence="4" id="KW-1185">Reference proteome</keyword>
<reference evidence="4" key="1">
    <citation type="submission" date="2018-08" db="EMBL/GenBank/DDBJ databases">
        <authorList>
            <person name="Liu Z.-W."/>
            <person name="Du Z.-J."/>
        </authorList>
    </citation>
    <scope>NUCLEOTIDE SEQUENCE [LARGE SCALE GENOMIC DNA]</scope>
    <source>
        <strain evidence="4">H4X</strain>
    </source>
</reference>
<dbReference type="SUPFAM" id="SSF53098">
    <property type="entry name" value="Ribonuclease H-like"/>
    <property type="match status" value="1"/>
</dbReference>
<proteinExistence type="predicted"/>
<dbReference type="Pfam" id="PF13276">
    <property type="entry name" value="HTH_21"/>
    <property type="match status" value="1"/>
</dbReference>
<dbReference type="GO" id="GO:0015074">
    <property type="term" value="P:DNA integration"/>
    <property type="evidence" value="ECO:0007669"/>
    <property type="project" value="InterPro"/>
</dbReference>
<evidence type="ECO:0000313" key="3">
    <source>
        <dbReference type="EMBL" id="RDV10092.1"/>
    </source>
</evidence>
<protein>
    <submittedName>
        <fullName evidence="3">IS3 family transposase</fullName>
    </submittedName>
</protein>
<dbReference type="Gene3D" id="3.30.420.10">
    <property type="entry name" value="Ribonuclease H-like superfamily/Ribonuclease H"/>
    <property type="match status" value="1"/>
</dbReference>
<feature type="compositionally biased region" description="Basic and acidic residues" evidence="1">
    <location>
        <begin position="25"/>
        <end position="35"/>
    </location>
</feature>
<dbReference type="Proteomes" id="UP000256708">
    <property type="component" value="Unassembled WGS sequence"/>
</dbReference>
<dbReference type="OrthoDB" id="936265at2"/>
<dbReference type="InterPro" id="IPR001584">
    <property type="entry name" value="Integrase_cat-core"/>
</dbReference>
<evidence type="ECO:0000259" key="2">
    <source>
        <dbReference type="PROSITE" id="PS50994"/>
    </source>
</evidence>
<dbReference type="PANTHER" id="PTHR46889:SF4">
    <property type="entry name" value="TRANSPOSASE INSO FOR INSERTION SEQUENCE ELEMENT IS911B-RELATED"/>
    <property type="match status" value="1"/>
</dbReference>
<feature type="region of interest" description="Disordered" evidence="1">
    <location>
        <begin position="20"/>
        <end position="43"/>
    </location>
</feature>
<dbReference type="AlphaFoldDB" id="A0A3D8KZA0"/>
<name>A0A3D8KZA0_9BACT</name>
<dbReference type="InterPro" id="IPR025948">
    <property type="entry name" value="HTH-like_dom"/>
</dbReference>
<dbReference type="InterPro" id="IPR050900">
    <property type="entry name" value="Transposase_IS3/IS150/IS904"/>
</dbReference>
<dbReference type="NCBIfam" id="NF033516">
    <property type="entry name" value="transpos_IS3"/>
    <property type="match status" value="1"/>
</dbReference>